<comment type="function">
    <text evidence="10">Catalyzes the synthesis of alpha-ribazole-5'-phosphate from nicotinate mononucleotide (NAMN) and 5,6-dimethylbenzimidazole (DMB).</text>
</comment>
<evidence type="ECO:0000256" key="9">
    <source>
        <dbReference type="ARBA" id="ARBA00047340"/>
    </source>
</evidence>
<dbReference type="FunFam" id="3.40.50.10210:FF:000001">
    <property type="entry name" value="Nicotinate-nucleotide--dimethylbenzimidazole phosphoribosyltransferase"/>
    <property type="match status" value="1"/>
</dbReference>
<evidence type="ECO:0000256" key="4">
    <source>
        <dbReference type="ARBA" id="ARBA00015486"/>
    </source>
</evidence>
<dbReference type="SUPFAM" id="SSF52733">
    <property type="entry name" value="Nicotinate mononucleotide:5,6-dimethylbenzimidazole phosphoribosyltransferase (CobT)"/>
    <property type="match status" value="1"/>
</dbReference>
<dbReference type="GO" id="GO:0009236">
    <property type="term" value="P:cobalamin biosynthetic process"/>
    <property type="evidence" value="ECO:0007669"/>
    <property type="project" value="UniProtKB-UniRule"/>
</dbReference>
<dbReference type="UniPathway" id="UPA00061">
    <property type="reaction ID" value="UER00516"/>
</dbReference>
<dbReference type="PANTHER" id="PTHR43463:SF1">
    <property type="entry name" value="NICOTINATE-NUCLEOTIDE--DIMETHYLBENZIMIDAZOLE PHOSPHORIBOSYLTRANSFERASE"/>
    <property type="match status" value="1"/>
</dbReference>
<gene>
    <name evidence="10 11" type="primary">cobT</name>
    <name evidence="11" type="ORF">GJJ64_04005</name>
</gene>
<dbReference type="NCBIfam" id="TIGR03160">
    <property type="entry name" value="cobT_DBIPRT"/>
    <property type="match status" value="1"/>
</dbReference>
<evidence type="ECO:0000256" key="7">
    <source>
        <dbReference type="ARBA" id="ARBA00022679"/>
    </source>
</evidence>
<reference evidence="11 12" key="1">
    <citation type="submission" date="2019-11" db="EMBL/GenBank/DDBJ databases">
        <authorList>
            <person name="Cheng Q."/>
            <person name="Yang Z."/>
        </authorList>
    </citation>
    <scope>NUCLEOTIDE SEQUENCE [LARGE SCALE GENOMIC DNA]</scope>
    <source>
        <strain evidence="11 12">HX-22-1</strain>
    </source>
</reference>
<organism evidence="11 12">
    <name type="scientific">Pedobacter puniceum</name>
    <dbReference type="NCBI Taxonomy" id="2666136"/>
    <lineage>
        <taxon>Bacteria</taxon>
        <taxon>Pseudomonadati</taxon>
        <taxon>Bacteroidota</taxon>
        <taxon>Sphingobacteriia</taxon>
        <taxon>Sphingobacteriales</taxon>
        <taxon>Sphingobacteriaceae</taxon>
        <taxon>Pedobacter</taxon>
    </lineage>
</organism>
<dbReference type="CDD" id="cd02439">
    <property type="entry name" value="DMB-PRT_CobT"/>
    <property type="match status" value="1"/>
</dbReference>
<comment type="caution">
    <text evidence="11">The sequence shown here is derived from an EMBL/GenBank/DDBJ whole genome shotgun (WGS) entry which is preliminary data.</text>
</comment>
<keyword evidence="7 10" id="KW-0808">Transferase</keyword>
<dbReference type="EC" id="2.4.2.21" evidence="3 10"/>
<dbReference type="Proteomes" id="UP000462931">
    <property type="component" value="Unassembled WGS sequence"/>
</dbReference>
<name>A0A7K0FMU9_9SPHI</name>
<dbReference type="InterPro" id="IPR023195">
    <property type="entry name" value="Nict_dMeBzImd_PRibTrfase_N"/>
</dbReference>
<feature type="active site" description="Proton acceptor" evidence="10">
    <location>
        <position position="312"/>
    </location>
</feature>
<protein>
    <recommendedName>
        <fullName evidence="4 10">Nicotinate-nucleotide--dimethylbenzimidazole phosphoribosyltransferase</fullName>
        <shortName evidence="10">NN:DBI PRT</shortName>
        <ecNumber evidence="3 10">2.4.2.21</ecNumber>
    </recommendedName>
    <alternativeName>
        <fullName evidence="8 10">N(1)-alpha-phosphoribosyltransferase</fullName>
    </alternativeName>
</protein>
<evidence type="ECO:0000256" key="5">
    <source>
        <dbReference type="ARBA" id="ARBA00022573"/>
    </source>
</evidence>
<dbReference type="GO" id="GO:0008939">
    <property type="term" value="F:nicotinate-nucleotide-dimethylbenzimidazole phosphoribosyltransferase activity"/>
    <property type="evidence" value="ECO:0007669"/>
    <property type="project" value="UniProtKB-UniRule"/>
</dbReference>
<dbReference type="Gene3D" id="3.40.50.10210">
    <property type="match status" value="1"/>
</dbReference>
<keyword evidence="12" id="KW-1185">Reference proteome</keyword>
<dbReference type="AlphaFoldDB" id="A0A7K0FMU9"/>
<dbReference type="HAMAP" id="MF_00230">
    <property type="entry name" value="CobT"/>
    <property type="match status" value="1"/>
</dbReference>
<accession>A0A7K0FMU9</accession>
<keyword evidence="5 10" id="KW-0169">Cobalamin biosynthesis</keyword>
<dbReference type="InterPro" id="IPR003200">
    <property type="entry name" value="Nict_dMeBzImd_PRibTrfase"/>
</dbReference>
<dbReference type="Pfam" id="PF02277">
    <property type="entry name" value="DBI_PRT"/>
    <property type="match status" value="1"/>
</dbReference>
<sequence length="347" mass="37332">MISKFEINSLNPQIKEQVQHIINHKTKPLGALGILEDLALRICLIQETVSPKIASPTVVVFAGDHGITQEGVSPYPQEVSWQMVMNFIAGGAAINVFTKQNGWDILVVDAGVNHDFDPALPLQHLKVAKGTQNFLHSPAMTKAQLDEALEKGTNLVKQIHAKGSNCIAFGEMGIGNTSAAAAIMHKITGIAMEACAGRGTGLNDEGLEKKIAILKQAIINNPAYTPEEILQTFGGFEIAMIVGAMLSAAQQKMLIVVDGFIVSSALLIAHALYPQILDYCVFAHQSDETGHKQMLQFLKAKPLLNLNMRLGEGTGAALALPIIQASVNFINEMSSFESAGVRESEDR</sequence>
<dbReference type="EMBL" id="WKJI01000001">
    <property type="protein sequence ID" value="MRX46347.1"/>
    <property type="molecule type" value="Genomic_DNA"/>
</dbReference>
<dbReference type="InterPro" id="IPR036087">
    <property type="entry name" value="Nict_dMeBzImd_PRibTrfase_sf"/>
</dbReference>
<proteinExistence type="inferred from homology"/>
<dbReference type="RefSeq" id="WP_154286454.1">
    <property type="nucleotide sequence ID" value="NZ_WKJI01000001.1"/>
</dbReference>
<evidence type="ECO:0000256" key="3">
    <source>
        <dbReference type="ARBA" id="ARBA00011991"/>
    </source>
</evidence>
<dbReference type="InterPro" id="IPR017846">
    <property type="entry name" value="Nict_dMeBzImd_PRibTrfase_bact"/>
</dbReference>
<evidence type="ECO:0000256" key="10">
    <source>
        <dbReference type="HAMAP-Rule" id="MF_00230"/>
    </source>
</evidence>
<evidence type="ECO:0000313" key="11">
    <source>
        <dbReference type="EMBL" id="MRX46347.1"/>
    </source>
</evidence>
<comment type="pathway">
    <text evidence="1 10">Nucleoside biosynthesis; alpha-ribazole biosynthesis; alpha-ribazole from 5,6-dimethylbenzimidazole: step 1/2.</text>
</comment>
<evidence type="ECO:0000256" key="1">
    <source>
        <dbReference type="ARBA" id="ARBA00005049"/>
    </source>
</evidence>
<evidence type="ECO:0000313" key="12">
    <source>
        <dbReference type="Proteomes" id="UP000462931"/>
    </source>
</evidence>
<dbReference type="PANTHER" id="PTHR43463">
    <property type="entry name" value="NICOTINATE-NUCLEOTIDE--DIMETHYLBENZIMIDAZOLE PHOSPHORIBOSYLTRANSFERASE"/>
    <property type="match status" value="1"/>
</dbReference>
<dbReference type="NCBIfam" id="NF000996">
    <property type="entry name" value="PRK00105.1"/>
    <property type="match status" value="1"/>
</dbReference>
<evidence type="ECO:0000256" key="8">
    <source>
        <dbReference type="ARBA" id="ARBA00030686"/>
    </source>
</evidence>
<keyword evidence="6 10" id="KW-0328">Glycosyltransferase</keyword>
<dbReference type="Gene3D" id="1.10.1610.10">
    <property type="match status" value="1"/>
</dbReference>
<evidence type="ECO:0000256" key="6">
    <source>
        <dbReference type="ARBA" id="ARBA00022676"/>
    </source>
</evidence>
<comment type="catalytic activity">
    <reaction evidence="9 10">
        <text>5,6-dimethylbenzimidazole + nicotinate beta-D-ribonucleotide = alpha-ribazole 5'-phosphate + nicotinate + H(+)</text>
        <dbReference type="Rhea" id="RHEA:11196"/>
        <dbReference type="ChEBI" id="CHEBI:15378"/>
        <dbReference type="ChEBI" id="CHEBI:15890"/>
        <dbReference type="ChEBI" id="CHEBI:32544"/>
        <dbReference type="ChEBI" id="CHEBI:57502"/>
        <dbReference type="ChEBI" id="CHEBI:57918"/>
        <dbReference type="EC" id="2.4.2.21"/>
    </reaction>
</comment>
<comment type="similarity">
    <text evidence="2 10">Belongs to the CobT family.</text>
</comment>
<evidence type="ECO:0000256" key="2">
    <source>
        <dbReference type="ARBA" id="ARBA00007110"/>
    </source>
</evidence>